<name>D1Z0L9_METPS</name>
<dbReference type="AlphaFoldDB" id="D1Z0L9"/>
<dbReference type="Proteomes" id="UP000001882">
    <property type="component" value="Chromosome"/>
</dbReference>
<dbReference type="EMBL" id="AP011532">
    <property type="protein sequence ID" value="BAI62241.1"/>
    <property type="molecule type" value="Genomic_DNA"/>
</dbReference>
<evidence type="ECO:0000313" key="2">
    <source>
        <dbReference type="Proteomes" id="UP000001882"/>
    </source>
</evidence>
<reference evidence="1 2" key="2">
    <citation type="journal article" date="2008" name="Int. J. Syst. Evol. Microbiol.">
        <title>Methanocella paludicola gen. nov., sp. nov., a methane-producing archaeon, the first isolate of the lineage 'Rice Cluster I', and proposal of the new archaeal order Methanocellales ord. nov.</title>
        <authorList>
            <person name="Sakai S."/>
            <person name="Imachi H."/>
            <person name="Hanada S."/>
            <person name="Ohashi A."/>
            <person name="Harada H."/>
            <person name="Kamagata Y."/>
        </authorList>
    </citation>
    <scope>NUCLEOTIDE SEQUENCE [LARGE SCALE GENOMIC DNA]</scope>
    <source>
        <strain evidence="2">DSM 17711 / JCM 13418 / NBRC 101707 / SANAE</strain>
    </source>
</reference>
<sequence length="144" mass="15814">MTKADDAVECFSKGYSCSQSVLSAYSGQFGMDKEQAFRVSGAFGAGMGRLCETCGAVTGAFMVLGLRYGKVKEEDEPAKEKTYAKLQEFVREFKARNGSIVCRELLGCDMGTPEGMKYAKEQRVTATKCPKYVRDAAEIVERLL</sequence>
<dbReference type="InterPro" id="IPR010181">
    <property type="entry name" value="CGCAxxGCC_motif"/>
</dbReference>
<dbReference type="KEGG" id="mpd:MCP_2169"/>
<evidence type="ECO:0008006" key="3">
    <source>
        <dbReference type="Google" id="ProtNLM"/>
    </source>
</evidence>
<reference evidence="2" key="3">
    <citation type="journal article" date="2011" name="PLoS ONE">
        <title>Genome sequence of a mesophilic hydrogenotrophic methanogen Methanocella paludicola, the first cultivated representative of the order Methanocellales.</title>
        <authorList>
            <person name="Sakai S."/>
            <person name="Takaki Y."/>
            <person name="Shimamura S."/>
            <person name="Sekine M."/>
            <person name="Tajima T."/>
            <person name="Kosugi H."/>
            <person name="Ichikawa N."/>
            <person name="Tasumi E."/>
            <person name="Hiraki A.T."/>
            <person name="Shimizu A."/>
            <person name="Kato Y."/>
            <person name="Nishiko R."/>
            <person name="Mori K."/>
            <person name="Fujita N."/>
            <person name="Imachi H."/>
            <person name="Takai K."/>
        </authorList>
    </citation>
    <scope>NUCLEOTIDE SEQUENCE [LARGE SCALE GENOMIC DNA]</scope>
    <source>
        <strain evidence="2">DSM 17711 / JCM 13418 / NBRC 101707 / SANAE</strain>
    </source>
</reference>
<protein>
    <recommendedName>
        <fullName evidence="3">C_GCAxxG_C_C family protein</fullName>
    </recommendedName>
</protein>
<dbReference type="Pfam" id="PF09719">
    <property type="entry name" value="C_GCAxxG_C_C"/>
    <property type="match status" value="1"/>
</dbReference>
<accession>D1Z0L9</accession>
<dbReference type="STRING" id="304371.MCP_2169"/>
<keyword evidence="2" id="KW-1185">Reference proteome</keyword>
<dbReference type="PATRIC" id="fig|304371.9.peg.2207"/>
<evidence type="ECO:0000313" key="1">
    <source>
        <dbReference type="EMBL" id="BAI62241.1"/>
    </source>
</evidence>
<dbReference type="NCBIfam" id="TIGR01909">
    <property type="entry name" value="C_GCAxxG_C_C"/>
    <property type="match status" value="1"/>
</dbReference>
<reference evidence="1 2" key="1">
    <citation type="journal article" date="2007" name="Appl. Environ. Microbiol.">
        <title>Isolation of key methanogens for global methane emission from rice paddy fields: a novel isolate affiliated with the clone cluster rice cluster I.</title>
        <authorList>
            <person name="Sakai S."/>
            <person name="Imachi H."/>
            <person name="Sekiguchi Y."/>
            <person name="Ohashi A."/>
            <person name="Harada H."/>
            <person name="Kamagata Y."/>
        </authorList>
    </citation>
    <scope>NUCLEOTIDE SEQUENCE [LARGE SCALE GENOMIC DNA]</scope>
    <source>
        <strain evidence="2">DSM 17711 / JCM 13418 / NBRC 101707 / SANAE</strain>
    </source>
</reference>
<dbReference type="InParanoid" id="D1Z0L9"/>
<dbReference type="eggNOG" id="arCOG06069">
    <property type="taxonomic scope" value="Archaea"/>
</dbReference>
<dbReference type="OrthoDB" id="76803at2157"/>
<organism evidence="1 2">
    <name type="scientific">Methanocella paludicola (strain DSM 17711 / JCM 13418 / NBRC 101707 / SANAE)</name>
    <dbReference type="NCBI Taxonomy" id="304371"/>
    <lineage>
        <taxon>Archaea</taxon>
        <taxon>Methanobacteriati</taxon>
        <taxon>Methanobacteriota</taxon>
        <taxon>Stenosarchaea group</taxon>
        <taxon>Methanomicrobia</taxon>
        <taxon>Methanocellales</taxon>
        <taxon>Methanocellaceae</taxon>
        <taxon>Methanocella</taxon>
    </lineage>
</organism>
<dbReference type="GeneID" id="8682016"/>
<proteinExistence type="predicted"/>
<dbReference type="RefSeq" id="WP_012900915.1">
    <property type="nucleotide sequence ID" value="NC_013665.1"/>
</dbReference>
<gene>
    <name evidence="1" type="ordered locus">MCP_2169</name>
</gene>